<feature type="non-terminal residue" evidence="1">
    <location>
        <position position="112"/>
    </location>
</feature>
<organism evidence="1 2">
    <name type="scientific">Hygrophoropsis aurantiaca</name>
    <dbReference type="NCBI Taxonomy" id="72124"/>
    <lineage>
        <taxon>Eukaryota</taxon>
        <taxon>Fungi</taxon>
        <taxon>Dikarya</taxon>
        <taxon>Basidiomycota</taxon>
        <taxon>Agaricomycotina</taxon>
        <taxon>Agaricomycetes</taxon>
        <taxon>Agaricomycetidae</taxon>
        <taxon>Boletales</taxon>
        <taxon>Coniophorineae</taxon>
        <taxon>Hygrophoropsidaceae</taxon>
        <taxon>Hygrophoropsis</taxon>
    </lineage>
</organism>
<accession>A0ACB7ZT66</accession>
<keyword evidence="2" id="KW-1185">Reference proteome</keyword>
<name>A0ACB7ZT66_9AGAM</name>
<comment type="caution">
    <text evidence="1">The sequence shown here is derived from an EMBL/GenBank/DDBJ whole genome shotgun (WGS) entry which is preliminary data.</text>
</comment>
<evidence type="ECO:0000313" key="1">
    <source>
        <dbReference type="EMBL" id="KAH7903538.1"/>
    </source>
</evidence>
<dbReference type="EMBL" id="MU268904">
    <property type="protein sequence ID" value="KAH7903538.1"/>
    <property type="molecule type" value="Genomic_DNA"/>
</dbReference>
<dbReference type="Proteomes" id="UP000790377">
    <property type="component" value="Unassembled WGS sequence"/>
</dbReference>
<evidence type="ECO:0000313" key="2">
    <source>
        <dbReference type="Proteomes" id="UP000790377"/>
    </source>
</evidence>
<gene>
    <name evidence="1" type="ORF">BJ138DRAFT_1020459</name>
</gene>
<protein>
    <submittedName>
        <fullName evidence="1">Uncharacterized protein</fullName>
    </submittedName>
</protein>
<sequence length="112" mass="12367">MASDKSASLELSAFAKVPLTHDLWHARIGHVGGEAARRLHLIATGVKVERQEPLTRCEPCIMAKHPHKPYPPSESEPTSLVNQIHHADVCGPFPVQTPHGKLHMLVIQDDFT</sequence>
<proteinExistence type="predicted"/>
<reference evidence="1" key="1">
    <citation type="journal article" date="2021" name="New Phytol.">
        <title>Evolutionary innovations through gain and loss of genes in the ectomycorrhizal Boletales.</title>
        <authorList>
            <person name="Wu G."/>
            <person name="Miyauchi S."/>
            <person name="Morin E."/>
            <person name="Kuo A."/>
            <person name="Drula E."/>
            <person name="Varga T."/>
            <person name="Kohler A."/>
            <person name="Feng B."/>
            <person name="Cao Y."/>
            <person name="Lipzen A."/>
            <person name="Daum C."/>
            <person name="Hundley H."/>
            <person name="Pangilinan J."/>
            <person name="Johnson J."/>
            <person name="Barry K."/>
            <person name="LaButti K."/>
            <person name="Ng V."/>
            <person name="Ahrendt S."/>
            <person name="Min B."/>
            <person name="Choi I.G."/>
            <person name="Park H."/>
            <person name="Plett J.M."/>
            <person name="Magnuson J."/>
            <person name="Spatafora J.W."/>
            <person name="Nagy L.G."/>
            <person name="Henrissat B."/>
            <person name="Grigoriev I.V."/>
            <person name="Yang Z.L."/>
            <person name="Xu J."/>
            <person name="Martin F.M."/>
        </authorList>
    </citation>
    <scope>NUCLEOTIDE SEQUENCE</scope>
    <source>
        <strain evidence="1">ATCC 28755</strain>
    </source>
</reference>